<dbReference type="Pfam" id="PF03710">
    <property type="entry name" value="GlnE"/>
    <property type="match status" value="2"/>
</dbReference>
<evidence type="ECO:0000256" key="3">
    <source>
        <dbReference type="ARBA" id="ARBA00022741"/>
    </source>
</evidence>
<keyword evidence="2 9" id="KW-0548">Nucleotidyltransferase</keyword>
<feature type="domain" description="Glutamate-ammonia ligase adenylyltransferase repeated" evidence="7">
    <location>
        <begin position="599"/>
        <end position="836"/>
    </location>
</feature>
<dbReference type="NCBIfam" id="NF010707">
    <property type="entry name" value="PRK14109.1"/>
    <property type="match status" value="1"/>
</dbReference>
<dbReference type="Gene3D" id="1.20.120.330">
    <property type="entry name" value="Nucleotidyltransferases domain 2"/>
    <property type="match status" value="2"/>
</dbReference>
<evidence type="ECO:0000313" key="10">
    <source>
        <dbReference type="Proteomes" id="UP000298355"/>
    </source>
</evidence>
<name>A0ABY2J152_9MICO</name>
<dbReference type="InterPro" id="IPR005190">
    <property type="entry name" value="GlnE_rpt_dom"/>
</dbReference>
<dbReference type="PANTHER" id="PTHR30621">
    <property type="entry name" value="GLUTAMINE SYNTHETASE ADENYLYLTRANSFERASE"/>
    <property type="match status" value="1"/>
</dbReference>
<comment type="caution">
    <text evidence="9">The sequence shown here is derived from an EMBL/GenBank/DDBJ whole genome shotgun (WGS) entry which is preliminary data.</text>
</comment>
<keyword evidence="10" id="KW-1185">Reference proteome</keyword>
<dbReference type="InterPro" id="IPR013546">
    <property type="entry name" value="PII_UdlTrfase/GS_AdlTrfase"/>
</dbReference>
<dbReference type="RefSeq" id="WP_134363787.1">
    <property type="nucleotide sequence ID" value="NZ_SOGJ01000023.1"/>
</dbReference>
<dbReference type="SUPFAM" id="SSF81593">
    <property type="entry name" value="Nucleotidyltransferase substrate binding subunit/domain"/>
    <property type="match status" value="2"/>
</dbReference>
<evidence type="ECO:0000256" key="1">
    <source>
        <dbReference type="ARBA" id="ARBA00022679"/>
    </source>
</evidence>
<dbReference type="InterPro" id="IPR043519">
    <property type="entry name" value="NT_sf"/>
</dbReference>
<evidence type="ECO:0000256" key="2">
    <source>
        <dbReference type="ARBA" id="ARBA00022695"/>
    </source>
</evidence>
<evidence type="ECO:0000313" key="9">
    <source>
        <dbReference type="EMBL" id="TFC97346.1"/>
    </source>
</evidence>
<protein>
    <submittedName>
        <fullName evidence="9">Bifunctional [glutamine synthetase] adenylyltransferase/[glutamine synthetase]-adenylyl-L-tyrosine phosphorylase</fullName>
        <ecNumber evidence="9">2.7.7.42</ecNumber>
        <ecNumber evidence="9">2.7.7.89</ecNumber>
    </submittedName>
</protein>
<dbReference type="Proteomes" id="UP000298355">
    <property type="component" value="Unassembled WGS sequence"/>
</dbReference>
<dbReference type="Gene3D" id="3.30.460.10">
    <property type="entry name" value="Beta Polymerase, domain 2"/>
    <property type="match status" value="2"/>
</dbReference>
<accession>A0ABY2J152</accession>
<evidence type="ECO:0000256" key="4">
    <source>
        <dbReference type="ARBA" id="ARBA00022840"/>
    </source>
</evidence>
<reference evidence="9 10" key="1">
    <citation type="submission" date="2019-03" db="EMBL/GenBank/DDBJ databases">
        <title>Genomics of glacier-inhabiting Cryobacterium strains.</title>
        <authorList>
            <person name="Liu Q."/>
            <person name="Xin Y.-H."/>
        </authorList>
    </citation>
    <scope>NUCLEOTIDE SEQUENCE [LARGE SCALE GENOMIC DNA]</scope>
    <source>
        <strain evidence="9 10">TMT4-23</strain>
    </source>
</reference>
<dbReference type="EC" id="2.7.7.42" evidence="9"/>
<dbReference type="PANTHER" id="PTHR30621:SF0">
    <property type="entry name" value="BIFUNCTIONAL GLUTAMINE SYNTHETASE ADENYLYLTRANSFERASE_ADENYLYL-REMOVING ENZYME"/>
    <property type="match status" value="1"/>
</dbReference>
<keyword evidence="3" id="KW-0547">Nucleotide-binding</keyword>
<keyword evidence="6" id="KW-0511">Multifunctional enzyme</keyword>
<dbReference type="GO" id="GO:0047388">
    <property type="term" value="F:[glutamine synthetase]-adenylyl-L-tyrosine phosphorylase activity"/>
    <property type="evidence" value="ECO:0007669"/>
    <property type="project" value="UniProtKB-EC"/>
</dbReference>
<dbReference type="InterPro" id="IPR023057">
    <property type="entry name" value="GlnE"/>
</dbReference>
<dbReference type="Pfam" id="PF08335">
    <property type="entry name" value="GlnD_UR_UTase"/>
    <property type="match status" value="2"/>
</dbReference>
<evidence type="ECO:0000259" key="7">
    <source>
        <dbReference type="Pfam" id="PF03710"/>
    </source>
</evidence>
<proteinExistence type="predicted"/>
<feature type="domain" description="Glutamate-ammonia ligase adenylyltransferase repeated" evidence="7">
    <location>
        <begin position="79"/>
        <end position="331"/>
    </location>
</feature>
<keyword evidence="4" id="KW-0067">ATP-binding</keyword>
<dbReference type="SUPFAM" id="SSF81301">
    <property type="entry name" value="Nucleotidyltransferase"/>
    <property type="match status" value="2"/>
</dbReference>
<dbReference type="GO" id="GO:0008882">
    <property type="term" value="F:[glutamate-ammonia-ligase] adenylyltransferase activity"/>
    <property type="evidence" value="ECO:0007669"/>
    <property type="project" value="UniProtKB-EC"/>
</dbReference>
<gene>
    <name evidence="9" type="ORF">E3O65_11165</name>
</gene>
<evidence type="ECO:0000259" key="8">
    <source>
        <dbReference type="Pfam" id="PF08335"/>
    </source>
</evidence>
<evidence type="ECO:0000256" key="6">
    <source>
        <dbReference type="ARBA" id="ARBA00023268"/>
    </source>
</evidence>
<feature type="domain" description="PII-uridylyltransferase/Glutamine-synthetase adenylyltransferase" evidence="8">
    <location>
        <begin position="869"/>
        <end position="999"/>
    </location>
</feature>
<dbReference type="EC" id="2.7.7.89" evidence="9"/>
<sequence length="1011" mass="110104">MAREQLTLTDLARVGFVELREVRIRLEEVVGLGGPAPEVLLPLLAKTANPDAALLALVSLLRQAPLELRALLAQSEPTQRLLRVAGASSGLSEFFLRHPEELTILEKRRSVLPDLAELTADLLDSVGSRDGFATVVDDEGWVALRVRYRRRLAELAAFDLEQTDPVAGLDSVARTLADLAAAALEASLAVARSMSSGDVAGRGVFPAAEVRATRLAVIGMGKAGAGELNYVSDVDVIFVAEGNPEVGLEAPRAVDIATRLAILLMRGLNQPTVEPELWEVDPNLRPEGKSGALVRSLESHLAYYDRWAKSWEFQALLKARPLAGDLELGSRYVAAVSPKVWTSASRENFVESVQRMRERVTKNIPDDEVAVQLKLGPGGLRDIEFTVQLLQLVHGQADPTVRQAGTLPALTALAESGYVGRAEAAEFAHEYRILRLMEHRLQLERLRRTHLVPRDEASLRILARSTGLAPNAAQLTTRWVNTKHRVRGLHERLFYRPLLSAVAALPAEGLGLTSAQAEARLAAIGFRNTKGALGHIAALTGGVSRRATIQRNLLPVLLQWFSEGADPDYGLLAFRRLSDSLGTTYWFLRMLRDSSGAAERLTRVLSSSRFVGELLETIPESVAWLEDEDDLRPRSSATLREEARAVLARHESPDAAASILRTARRREMLRLAFSAILGQVSIDELATGLTDVTATVIQGVLAAIRGTTLDGAVVGQSQDGIEFAVIGMGRFGGAELGFGSDADVMYVFRPGTLTGEAAHDRAKFIAKELSRLTDDNRLPLDLDIGLRPEGKNGSVARSLESYEAYYRRWSLTWEAQALLRGRGVAGDPALLADFEAVADDVRYPEAISVQAVREVKRIKARVENERLPQGADPNRHLKLGRGSLSDVEWFVQLLQLQHAAEVPALRTSSTLGALRAAVAAGLVGEADADTLTAAWIFASRCRSAITLWTNKTADVLPTDRVQLEGVARVLEYPPGSGNQLEEDYLSVTRRARSVFERLFYGPAERSGPFGG</sequence>
<evidence type="ECO:0000256" key="5">
    <source>
        <dbReference type="ARBA" id="ARBA00022842"/>
    </source>
</evidence>
<dbReference type="EMBL" id="SOGJ01000023">
    <property type="protein sequence ID" value="TFC97346.1"/>
    <property type="molecule type" value="Genomic_DNA"/>
</dbReference>
<keyword evidence="5" id="KW-0460">Magnesium</keyword>
<keyword evidence="1 9" id="KW-0808">Transferase</keyword>
<dbReference type="CDD" id="cd05401">
    <property type="entry name" value="NT_GlnE_GlnD_like"/>
    <property type="match status" value="2"/>
</dbReference>
<feature type="domain" description="PII-uridylyltransferase/Glutamine-synthetase adenylyltransferase" evidence="8">
    <location>
        <begin position="356"/>
        <end position="494"/>
    </location>
</feature>
<organism evidence="9 10">
    <name type="scientific">Cryobacterium breve</name>
    <dbReference type="NCBI Taxonomy" id="1259258"/>
    <lineage>
        <taxon>Bacteria</taxon>
        <taxon>Bacillati</taxon>
        <taxon>Actinomycetota</taxon>
        <taxon>Actinomycetes</taxon>
        <taxon>Micrococcales</taxon>
        <taxon>Microbacteriaceae</taxon>
        <taxon>Cryobacterium</taxon>
    </lineage>
</organism>